<keyword evidence="3" id="KW-1185">Reference proteome</keyword>
<protein>
    <submittedName>
        <fullName evidence="2">Uncharacterized protein</fullName>
    </submittedName>
</protein>
<gene>
    <name evidence="2" type="ORF">AFUS01_LOCUS34453</name>
</gene>
<evidence type="ECO:0000313" key="3">
    <source>
        <dbReference type="Proteomes" id="UP000708208"/>
    </source>
</evidence>
<name>A0A8J2L2N1_9HEXA</name>
<evidence type="ECO:0000256" key="1">
    <source>
        <dbReference type="SAM" id="MobiDB-lite"/>
    </source>
</evidence>
<accession>A0A8J2L2N1</accession>
<proteinExistence type="predicted"/>
<evidence type="ECO:0000313" key="2">
    <source>
        <dbReference type="EMBL" id="CAG7824290.1"/>
    </source>
</evidence>
<feature type="non-terminal residue" evidence="2">
    <location>
        <position position="61"/>
    </location>
</feature>
<reference evidence="2" key="1">
    <citation type="submission" date="2021-06" db="EMBL/GenBank/DDBJ databases">
        <authorList>
            <person name="Hodson N. C."/>
            <person name="Mongue J. A."/>
            <person name="Jaron S. K."/>
        </authorList>
    </citation>
    <scope>NUCLEOTIDE SEQUENCE</scope>
</reference>
<dbReference type="EMBL" id="CAJVCH010532255">
    <property type="protein sequence ID" value="CAG7824290.1"/>
    <property type="molecule type" value="Genomic_DNA"/>
</dbReference>
<feature type="region of interest" description="Disordered" evidence="1">
    <location>
        <begin position="1"/>
        <end position="38"/>
    </location>
</feature>
<comment type="caution">
    <text evidence="2">The sequence shown here is derived from an EMBL/GenBank/DDBJ whole genome shotgun (WGS) entry which is preliminary data.</text>
</comment>
<dbReference type="AlphaFoldDB" id="A0A8J2L2N1"/>
<organism evidence="2 3">
    <name type="scientific">Allacma fusca</name>
    <dbReference type="NCBI Taxonomy" id="39272"/>
    <lineage>
        <taxon>Eukaryota</taxon>
        <taxon>Metazoa</taxon>
        <taxon>Ecdysozoa</taxon>
        <taxon>Arthropoda</taxon>
        <taxon>Hexapoda</taxon>
        <taxon>Collembola</taxon>
        <taxon>Symphypleona</taxon>
        <taxon>Sminthuridae</taxon>
        <taxon>Allacma</taxon>
    </lineage>
</organism>
<sequence length="61" mass="6187">MPFGAEGLPVHYPPPTGGQMPLGGPPQQGLPPFGLPPFMNMIPGMPRMGMSVPPPSAGAPP</sequence>
<dbReference type="Proteomes" id="UP000708208">
    <property type="component" value="Unassembled WGS sequence"/>
</dbReference>